<dbReference type="AlphaFoldDB" id="Q9KBS0"/>
<dbReference type="SUPFAM" id="SSF53822">
    <property type="entry name" value="Periplasmic binding protein-like I"/>
    <property type="match status" value="1"/>
</dbReference>
<dbReference type="GO" id="GO:0000976">
    <property type="term" value="F:transcription cis-regulatory region binding"/>
    <property type="evidence" value="ECO:0007669"/>
    <property type="project" value="TreeGrafter"/>
</dbReference>
<protein>
    <submittedName>
        <fullName evidence="5">Transcriptional regulator</fullName>
    </submittedName>
</protein>
<dbReference type="InterPro" id="IPR000843">
    <property type="entry name" value="HTH_LacI"/>
</dbReference>
<dbReference type="InterPro" id="IPR010982">
    <property type="entry name" value="Lambda_DNA-bd_dom_sf"/>
</dbReference>
<sequence>MTTILDIAKLAGVAKSTVSRYLNGGSVSEPTRQKIERVIKETGYIPNAFAQSLKAKQTNFIGTIVPRLDSFAASRTVMGIDDELKSLGYQMLMSNTDQSVEREIETIYNLANQKIAGVILLATVITKEHLNAFREVGIPTLLVGQEHTEVPCLIHDDFKAGYEMGKHVLSKGHKRIAYLGVGEHDIAVGVKRKEGFKQAMAEHGPCEVAYFETSFSMQDSFRVSPKMIETYQPSALVCATDNIALGALKGAYSIGMNVPKDLSITGFGGYEVTGIIHPSLTTVNFHFKAAGKMAARKMIKLMNGEEVNHLTRMDVELIERESVDNV</sequence>
<evidence type="ECO:0000256" key="1">
    <source>
        <dbReference type="ARBA" id="ARBA00023015"/>
    </source>
</evidence>
<evidence type="ECO:0000313" key="5">
    <source>
        <dbReference type="EMBL" id="BAB05574.1"/>
    </source>
</evidence>
<dbReference type="CDD" id="cd01392">
    <property type="entry name" value="HTH_LacI"/>
    <property type="match status" value="1"/>
</dbReference>
<dbReference type="DNASU" id="892418"/>
<evidence type="ECO:0000259" key="4">
    <source>
        <dbReference type="PROSITE" id="PS50932"/>
    </source>
</evidence>
<dbReference type="PIR" id="G83881">
    <property type="entry name" value="G83881"/>
</dbReference>
<dbReference type="InterPro" id="IPR028082">
    <property type="entry name" value="Peripla_BP_I"/>
</dbReference>
<accession>Q9KBS0</accession>
<dbReference type="EMBL" id="BA000004">
    <property type="protein sequence ID" value="BAB05574.1"/>
    <property type="molecule type" value="Genomic_DNA"/>
</dbReference>
<feature type="domain" description="HTH lacI-type" evidence="4">
    <location>
        <begin position="2"/>
        <end position="55"/>
    </location>
</feature>
<dbReference type="PRINTS" id="PR00036">
    <property type="entry name" value="HTHLACI"/>
</dbReference>
<reference evidence="5 6" key="1">
    <citation type="journal article" date="2000" name="Nucleic Acids Res.">
        <title>Complete genome sequence of the alkaliphilic bacterium Bacillus halodurans and genomic sequence comparison with Bacillus subtilis.</title>
        <authorList>
            <person name="Takami H."/>
            <person name="Nakasone K."/>
            <person name="Takaki Y."/>
            <person name="Maeno G."/>
            <person name="Sasaki R."/>
            <person name="Masui N."/>
            <person name="Fuji F."/>
            <person name="Hirama C."/>
            <person name="Nakamura Y."/>
            <person name="Ogasawara N."/>
            <person name="Kuhara S."/>
            <person name="Horikoshi K."/>
        </authorList>
    </citation>
    <scope>NUCLEOTIDE SEQUENCE [LARGE SCALE GENOMIC DNA]</scope>
    <source>
        <strain evidence="6">ATCC BAA-125 / DSM 18197 / FERM 7344 / JCM 9153 / C-125</strain>
    </source>
</reference>
<evidence type="ECO:0000313" key="6">
    <source>
        <dbReference type="Proteomes" id="UP000001258"/>
    </source>
</evidence>
<dbReference type="SUPFAM" id="SSF47413">
    <property type="entry name" value="lambda repressor-like DNA-binding domains"/>
    <property type="match status" value="1"/>
</dbReference>
<keyword evidence="3" id="KW-0804">Transcription</keyword>
<keyword evidence="6" id="KW-1185">Reference proteome</keyword>
<proteinExistence type="predicted"/>
<name>Q9KBS0_HALH5</name>
<dbReference type="Gene3D" id="1.10.260.40">
    <property type="entry name" value="lambda repressor-like DNA-binding domains"/>
    <property type="match status" value="1"/>
</dbReference>
<dbReference type="InterPro" id="IPR046335">
    <property type="entry name" value="LacI/GalR-like_sensor"/>
</dbReference>
<gene>
    <name evidence="5" type="ordered locus">BH1855</name>
</gene>
<dbReference type="KEGG" id="bha:BH1855"/>
<dbReference type="Pfam" id="PF00356">
    <property type="entry name" value="LacI"/>
    <property type="match status" value="1"/>
</dbReference>
<dbReference type="OrthoDB" id="3180992at2"/>
<dbReference type="PANTHER" id="PTHR30146">
    <property type="entry name" value="LACI-RELATED TRANSCRIPTIONAL REPRESSOR"/>
    <property type="match status" value="1"/>
</dbReference>
<dbReference type="PANTHER" id="PTHR30146:SF154">
    <property type="entry name" value="TRANSCRIPTION REGULATOR, MEMBER OF GALR FAMILY"/>
    <property type="match status" value="1"/>
</dbReference>
<dbReference type="CDD" id="cd01542">
    <property type="entry name" value="PBP1_TreR-like"/>
    <property type="match status" value="1"/>
</dbReference>
<keyword evidence="1" id="KW-0805">Transcription regulation</keyword>
<dbReference type="GO" id="GO:0003700">
    <property type="term" value="F:DNA-binding transcription factor activity"/>
    <property type="evidence" value="ECO:0007669"/>
    <property type="project" value="TreeGrafter"/>
</dbReference>
<organism evidence="5 6">
    <name type="scientific">Halalkalibacterium halodurans (strain ATCC BAA-125 / DSM 18197 / FERM 7344 / JCM 9153 / C-125)</name>
    <name type="common">Bacillus halodurans</name>
    <dbReference type="NCBI Taxonomy" id="272558"/>
    <lineage>
        <taxon>Bacteria</taxon>
        <taxon>Bacillati</taxon>
        <taxon>Bacillota</taxon>
        <taxon>Bacilli</taxon>
        <taxon>Bacillales</taxon>
        <taxon>Bacillaceae</taxon>
        <taxon>Halalkalibacterium (ex Joshi et al. 2022)</taxon>
    </lineage>
</organism>
<dbReference type="PROSITE" id="PS50932">
    <property type="entry name" value="HTH_LACI_2"/>
    <property type="match status" value="1"/>
</dbReference>
<dbReference type="eggNOG" id="COG1609">
    <property type="taxonomic scope" value="Bacteria"/>
</dbReference>
<dbReference type="Proteomes" id="UP000001258">
    <property type="component" value="Chromosome"/>
</dbReference>
<dbReference type="SMART" id="SM00354">
    <property type="entry name" value="HTH_LACI"/>
    <property type="match status" value="1"/>
</dbReference>
<dbReference type="HOGENOM" id="CLU_037628_6_0_9"/>
<dbReference type="Pfam" id="PF13377">
    <property type="entry name" value="Peripla_BP_3"/>
    <property type="match status" value="1"/>
</dbReference>
<dbReference type="RefSeq" id="WP_010898016.1">
    <property type="nucleotide sequence ID" value="NC_002570.2"/>
</dbReference>
<keyword evidence="2" id="KW-0238">DNA-binding</keyword>
<dbReference type="Gene3D" id="3.40.50.2300">
    <property type="match status" value="2"/>
</dbReference>
<evidence type="ECO:0000256" key="3">
    <source>
        <dbReference type="ARBA" id="ARBA00023163"/>
    </source>
</evidence>
<evidence type="ECO:0000256" key="2">
    <source>
        <dbReference type="ARBA" id="ARBA00023125"/>
    </source>
</evidence>
<dbReference type="STRING" id="272558.gene:10727753"/>